<dbReference type="EMBL" id="CP025958">
    <property type="protein sequence ID" value="AWM41897.1"/>
    <property type="molecule type" value="Genomic_DNA"/>
</dbReference>
<dbReference type="NCBIfam" id="TIGR04294">
    <property type="entry name" value="pre_pil_HX9DG"/>
    <property type="match status" value="1"/>
</dbReference>
<dbReference type="AlphaFoldDB" id="A0A2Z3HE74"/>
<feature type="domain" description="DUF1559" evidence="1">
    <location>
        <begin position="34"/>
        <end position="66"/>
    </location>
</feature>
<sequence length="88" mass="9459">MTSLDLYSGSGECFRLYPDLPDCGTGSARFQPRKLDDACGVMHFWSLHPGGAHFLLADGSVRFLSYHAADILPSLATRAGGEAETVPE</sequence>
<dbReference type="Pfam" id="PF07596">
    <property type="entry name" value="SBP_bac_10"/>
    <property type="match status" value="1"/>
</dbReference>
<dbReference type="InterPro" id="IPR027558">
    <property type="entry name" value="Pre_pil_HX9DG_C"/>
</dbReference>
<evidence type="ECO:0000313" key="2">
    <source>
        <dbReference type="EMBL" id="AWM41897.1"/>
    </source>
</evidence>
<gene>
    <name evidence="2" type="ORF">C1280_36165</name>
</gene>
<evidence type="ECO:0000259" key="1">
    <source>
        <dbReference type="Pfam" id="PF07596"/>
    </source>
</evidence>
<dbReference type="KEGG" id="gog:C1280_36165"/>
<keyword evidence="3" id="KW-1185">Reference proteome</keyword>
<evidence type="ECO:0000313" key="3">
    <source>
        <dbReference type="Proteomes" id="UP000245802"/>
    </source>
</evidence>
<organism evidence="2 3">
    <name type="scientific">Gemmata obscuriglobus</name>
    <dbReference type="NCBI Taxonomy" id="114"/>
    <lineage>
        <taxon>Bacteria</taxon>
        <taxon>Pseudomonadati</taxon>
        <taxon>Planctomycetota</taxon>
        <taxon>Planctomycetia</taxon>
        <taxon>Gemmatales</taxon>
        <taxon>Gemmataceae</taxon>
        <taxon>Gemmata</taxon>
    </lineage>
</organism>
<dbReference type="RefSeq" id="WP_010040617.1">
    <property type="nucleotide sequence ID" value="NZ_CP025958.1"/>
</dbReference>
<protein>
    <submittedName>
        <fullName evidence="2">DUF1559 domain-containing protein</fullName>
    </submittedName>
</protein>
<dbReference type="Proteomes" id="UP000245802">
    <property type="component" value="Chromosome"/>
</dbReference>
<name>A0A2Z3HE74_9BACT</name>
<reference evidence="2 3" key="1">
    <citation type="submission" date="2018-01" db="EMBL/GenBank/DDBJ databases">
        <title>G. obscuriglobus.</title>
        <authorList>
            <person name="Franke J."/>
            <person name="Blomberg W."/>
            <person name="Selmecki A."/>
        </authorList>
    </citation>
    <scope>NUCLEOTIDE SEQUENCE [LARGE SCALE GENOMIC DNA]</scope>
    <source>
        <strain evidence="2 3">DSM 5831</strain>
    </source>
</reference>
<proteinExistence type="predicted"/>
<accession>A0A2Z3HE74</accession>
<dbReference type="InterPro" id="IPR011453">
    <property type="entry name" value="DUF1559"/>
</dbReference>